<dbReference type="Proteomes" id="UP000216312">
    <property type="component" value="Unassembled WGS sequence"/>
</dbReference>
<dbReference type="GO" id="GO:0016020">
    <property type="term" value="C:membrane"/>
    <property type="evidence" value="ECO:0007669"/>
    <property type="project" value="UniProtKB-SubCell"/>
</dbReference>
<dbReference type="InterPro" id="IPR050475">
    <property type="entry name" value="Prenyltransferase_related"/>
</dbReference>
<comment type="caution">
    <text evidence="6">The sequence shown here is derived from an EMBL/GenBank/DDBJ whole genome shotgun (WGS) entry which is preliminary data.</text>
</comment>
<evidence type="ECO:0000256" key="3">
    <source>
        <dbReference type="ARBA" id="ARBA00022989"/>
    </source>
</evidence>
<dbReference type="InterPro" id="IPR044878">
    <property type="entry name" value="UbiA_sf"/>
</dbReference>
<gene>
    <name evidence="6" type="ORF">CGW93_01195</name>
</gene>
<protein>
    <recommendedName>
        <fullName evidence="8">Geranylgeranylglycerol-phosphate geranylgeranyltransferase</fullName>
    </recommendedName>
</protein>
<evidence type="ECO:0000256" key="4">
    <source>
        <dbReference type="ARBA" id="ARBA00023136"/>
    </source>
</evidence>
<dbReference type="InterPro" id="IPR000537">
    <property type="entry name" value="UbiA_prenyltransferase"/>
</dbReference>
<reference evidence="7" key="1">
    <citation type="submission" date="2017-07" db="EMBL/GenBank/DDBJ databases">
        <title>Novel pathways for hydrocarbon cycling and metabolic interdependencies in hydrothermal sediment communities.</title>
        <authorList>
            <person name="Dombrowski N."/>
            <person name="Seitz K."/>
            <person name="Teske A."/>
            <person name="Baker B."/>
        </authorList>
    </citation>
    <scope>NUCLEOTIDE SEQUENCE [LARGE SCALE GENOMIC DNA]</scope>
</reference>
<dbReference type="Pfam" id="PF01040">
    <property type="entry name" value="UbiA"/>
    <property type="match status" value="1"/>
</dbReference>
<feature type="transmembrane region" description="Helical" evidence="5">
    <location>
        <begin position="83"/>
        <end position="104"/>
    </location>
</feature>
<evidence type="ECO:0000256" key="2">
    <source>
        <dbReference type="ARBA" id="ARBA00022692"/>
    </source>
</evidence>
<feature type="transmembrane region" description="Helical" evidence="5">
    <location>
        <begin position="201"/>
        <end position="222"/>
    </location>
</feature>
<feature type="transmembrane region" description="Helical" evidence="5">
    <location>
        <begin position="134"/>
        <end position="153"/>
    </location>
</feature>
<dbReference type="Gene3D" id="1.10.357.140">
    <property type="entry name" value="UbiA prenyltransferase"/>
    <property type="match status" value="1"/>
</dbReference>
<proteinExistence type="predicted"/>
<keyword evidence="2 5" id="KW-0812">Transmembrane</keyword>
<sequence>MQSTRRCWVDHLKCWRIHNAIIGVATVFVAAYIAKFPWNSINPYLAAIFTFLAISATNLMNDARDVDIDRIVHPTRPIPQGKVTRAAALTESLILWICALAVAWFISFNFYVIAIITLLLVVLYNFYLRRYGVAGNFIVAITGGLPFIYGGLSVDNPKFVLPFYLLAVALHLARELMKDGEDIEGDRAAGIKSLPIISTKLTLVIIGIGIAGFIVMSIFIFFKVFHTHYFLISILPLDALLCLVYYRLIRSPVTIVFKIAQRTTKLVMLLTLSALYIGKLSTMRYVLTR</sequence>
<organism evidence="6 7">
    <name type="scientific">candidate division WOR-3 bacterium 4484_18</name>
    <dbReference type="NCBI Taxonomy" id="2020626"/>
    <lineage>
        <taxon>Bacteria</taxon>
        <taxon>Bacteria division WOR-3</taxon>
    </lineage>
</organism>
<feature type="transmembrane region" description="Helical" evidence="5">
    <location>
        <begin position="44"/>
        <end position="63"/>
    </location>
</feature>
<name>A0A257LVG4_UNCW3</name>
<dbReference type="EMBL" id="NMUJ01000007">
    <property type="protein sequence ID" value="OYV03412.1"/>
    <property type="molecule type" value="Genomic_DNA"/>
</dbReference>
<feature type="transmembrane region" description="Helical" evidence="5">
    <location>
        <begin position="266"/>
        <end position="287"/>
    </location>
</feature>
<comment type="subcellular location">
    <subcellularLocation>
        <location evidence="1">Membrane</location>
        <topology evidence="1">Multi-pass membrane protein</topology>
    </subcellularLocation>
</comment>
<dbReference type="AlphaFoldDB" id="A0A257LVG4"/>
<dbReference type="GO" id="GO:0016765">
    <property type="term" value="F:transferase activity, transferring alkyl or aryl (other than methyl) groups"/>
    <property type="evidence" value="ECO:0007669"/>
    <property type="project" value="InterPro"/>
</dbReference>
<dbReference type="PANTHER" id="PTHR42723:SF1">
    <property type="entry name" value="CHLOROPHYLL SYNTHASE, CHLOROPLASTIC"/>
    <property type="match status" value="1"/>
</dbReference>
<feature type="transmembrane region" description="Helical" evidence="5">
    <location>
        <begin position="20"/>
        <end position="38"/>
    </location>
</feature>
<feature type="transmembrane region" description="Helical" evidence="5">
    <location>
        <begin position="110"/>
        <end position="127"/>
    </location>
</feature>
<evidence type="ECO:0000256" key="1">
    <source>
        <dbReference type="ARBA" id="ARBA00004141"/>
    </source>
</evidence>
<accession>A0A257LVG4</accession>
<dbReference type="CDD" id="cd13961">
    <property type="entry name" value="PT_UbiA_DGGGPS"/>
    <property type="match status" value="1"/>
</dbReference>
<evidence type="ECO:0000313" key="6">
    <source>
        <dbReference type="EMBL" id="OYV03412.1"/>
    </source>
</evidence>
<dbReference type="PANTHER" id="PTHR42723">
    <property type="entry name" value="CHLOROPHYLL SYNTHASE"/>
    <property type="match status" value="1"/>
</dbReference>
<keyword evidence="3 5" id="KW-1133">Transmembrane helix</keyword>
<keyword evidence="4 5" id="KW-0472">Membrane</keyword>
<evidence type="ECO:0008006" key="8">
    <source>
        <dbReference type="Google" id="ProtNLM"/>
    </source>
</evidence>
<feature type="transmembrane region" description="Helical" evidence="5">
    <location>
        <begin position="228"/>
        <end position="246"/>
    </location>
</feature>
<evidence type="ECO:0000256" key="5">
    <source>
        <dbReference type="SAM" id="Phobius"/>
    </source>
</evidence>
<evidence type="ECO:0000313" key="7">
    <source>
        <dbReference type="Proteomes" id="UP000216312"/>
    </source>
</evidence>